<dbReference type="AlphaFoldDB" id="A0A2P5ATX7"/>
<gene>
    <name evidence="2" type="ORF">PanWU01x14_300750</name>
</gene>
<keyword evidence="3" id="KW-1185">Reference proteome</keyword>
<name>A0A2P5ATX7_PARAD</name>
<dbReference type="STRING" id="3476.A0A2P5ATX7"/>
<dbReference type="OrthoDB" id="1194645at2759"/>
<organism evidence="2 3">
    <name type="scientific">Parasponia andersonii</name>
    <name type="common">Sponia andersonii</name>
    <dbReference type="NCBI Taxonomy" id="3476"/>
    <lineage>
        <taxon>Eukaryota</taxon>
        <taxon>Viridiplantae</taxon>
        <taxon>Streptophyta</taxon>
        <taxon>Embryophyta</taxon>
        <taxon>Tracheophyta</taxon>
        <taxon>Spermatophyta</taxon>
        <taxon>Magnoliopsida</taxon>
        <taxon>eudicotyledons</taxon>
        <taxon>Gunneridae</taxon>
        <taxon>Pentapetalae</taxon>
        <taxon>rosids</taxon>
        <taxon>fabids</taxon>
        <taxon>Rosales</taxon>
        <taxon>Cannabaceae</taxon>
        <taxon>Parasponia</taxon>
    </lineage>
</organism>
<keyword evidence="1" id="KW-1133">Transmembrane helix</keyword>
<protein>
    <submittedName>
        <fullName evidence="2">Uncharacterized protein</fullName>
    </submittedName>
</protein>
<keyword evidence="1" id="KW-0472">Membrane</keyword>
<feature type="transmembrane region" description="Helical" evidence="1">
    <location>
        <begin position="50"/>
        <end position="75"/>
    </location>
</feature>
<evidence type="ECO:0000256" key="1">
    <source>
        <dbReference type="SAM" id="Phobius"/>
    </source>
</evidence>
<sequence length="125" mass="13898">MQMGDCILGASECFYSLSNSIFGGHVALKIDICKTFDSISCSFVLEDFRFFGFSTIFTASVSAIFSFAHISVLLYGASYGYFSCSCGIKQCNPLSLLLFCLVEDFFSCYFAHLFSVIVKIWILGR</sequence>
<reference evidence="3" key="1">
    <citation type="submission" date="2016-06" db="EMBL/GenBank/DDBJ databases">
        <title>Parallel loss of symbiosis genes in relatives of nitrogen-fixing non-legume Parasponia.</title>
        <authorList>
            <person name="Van Velzen R."/>
            <person name="Holmer R."/>
            <person name="Bu F."/>
            <person name="Rutten L."/>
            <person name="Van Zeijl A."/>
            <person name="Liu W."/>
            <person name="Santuari L."/>
            <person name="Cao Q."/>
            <person name="Sharma T."/>
            <person name="Shen D."/>
            <person name="Roswanjaya Y."/>
            <person name="Wardhani T."/>
            <person name="Kalhor M.S."/>
            <person name="Jansen J."/>
            <person name="Van den Hoogen J."/>
            <person name="Gungor B."/>
            <person name="Hartog M."/>
            <person name="Hontelez J."/>
            <person name="Verver J."/>
            <person name="Yang W.-C."/>
            <person name="Schijlen E."/>
            <person name="Repin R."/>
            <person name="Schilthuizen M."/>
            <person name="Schranz E."/>
            <person name="Heidstra R."/>
            <person name="Miyata K."/>
            <person name="Fedorova E."/>
            <person name="Kohlen W."/>
            <person name="Bisseling T."/>
            <person name="Smit S."/>
            <person name="Geurts R."/>
        </authorList>
    </citation>
    <scope>NUCLEOTIDE SEQUENCE [LARGE SCALE GENOMIC DNA]</scope>
    <source>
        <strain evidence="3">cv. WU1-14</strain>
    </source>
</reference>
<evidence type="ECO:0000313" key="3">
    <source>
        <dbReference type="Proteomes" id="UP000237105"/>
    </source>
</evidence>
<dbReference type="EMBL" id="JXTB01000449">
    <property type="protein sequence ID" value="PON39994.1"/>
    <property type="molecule type" value="Genomic_DNA"/>
</dbReference>
<comment type="caution">
    <text evidence="2">The sequence shown here is derived from an EMBL/GenBank/DDBJ whole genome shotgun (WGS) entry which is preliminary data.</text>
</comment>
<dbReference type="Proteomes" id="UP000237105">
    <property type="component" value="Unassembled WGS sequence"/>
</dbReference>
<feature type="transmembrane region" description="Helical" evidence="1">
    <location>
        <begin position="96"/>
        <end position="122"/>
    </location>
</feature>
<accession>A0A2P5ATX7</accession>
<evidence type="ECO:0000313" key="2">
    <source>
        <dbReference type="EMBL" id="PON39994.1"/>
    </source>
</evidence>
<keyword evidence="1" id="KW-0812">Transmembrane</keyword>
<proteinExistence type="predicted"/>